<dbReference type="PANTHER" id="PTHR23236:SF119">
    <property type="entry name" value="NUCLEAR RNA-BINDING PROTEIN SART-3"/>
    <property type="match status" value="1"/>
</dbReference>
<evidence type="ECO:0000256" key="4">
    <source>
        <dbReference type="SAM" id="MobiDB-lite"/>
    </source>
</evidence>
<organism evidence="6 7">
    <name type="scientific">Cardamine amara subsp. amara</name>
    <dbReference type="NCBI Taxonomy" id="228776"/>
    <lineage>
        <taxon>Eukaryota</taxon>
        <taxon>Viridiplantae</taxon>
        <taxon>Streptophyta</taxon>
        <taxon>Embryophyta</taxon>
        <taxon>Tracheophyta</taxon>
        <taxon>Spermatophyta</taxon>
        <taxon>Magnoliopsida</taxon>
        <taxon>eudicotyledons</taxon>
        <taxon>Gunneridae</taxon>
        <taxon>Pentapetalae</taxon>
        <taxon>rosids</taxon>
        <taxon>malvids</taxon>
        <taxon>Brassicales</taxon>
        <taxon>Brassicaceae</taxon>
        <taxon>Cardamineae</taxon>
        <taxon>Cardamine</taxon>
    </lineage>
</organism>
<keyword evidence="2 3" id="KW-0694">RNA-binding</keyword>
<accession>A0ABD1A9L3</accession>
<dbReference type="EMBL" id="JBANAX010000556">
    <property type="protein sequence ID" value="KAL1203512.1"/>
    <property type="molecule type" value="Genomic_DNA"/>
</dbReference>
<gene>
    <name evidence="6" type="ORF">V5N11_009873</name>
</gene>
<dbReference type="Gene3D" id="3.30.70.330">
    <property type="match status" value="1"/>
</dbReference>
<dbReference type="InterPro" id="IPR000504">
    <property type="entry name" value="RRM_dom"/>
</dbReference>
<keyword evidence="7" id="KW-1185">Reference proteome</keyword>
<evidence type="ECO:0000256" key="2">
    <source>
        <dbReference type="ARBA" id="ARBA00022884"/>
    </source>
</evidence>
<protein>
    <submittedName>
        <fullName evidence="6">Nucleolin 1</fullName>
    </submittedName>
</protein>
<dbReference type="InterPro" id="IPR012677">
    <property type="entry name" value="Nucleotide-bd_a/b_plait_sf"/>
</dbReference>
<name>A0ABD1A9L3_CARAN</name>
<comment type="caution">
    <text evidence="6">The sequence shown here is derived from an EMBL/GenBank/DDBJ whole genome shotgun (WGS) entry which is preliminary data.</text>
</comment>
<dbReference type="InterPro" id="IPR035979">
    <property type="entry name" value="RBD_domain_sf"/>
</dbReference>
<dbReference type="GO" id="GO:0003723">
    <property type="term" value="F:RNA binding"/>
    <property type="evidence" value="ECO:0007669"/>
    <property type="project" value="UniProtKB-UniRule"/>
</dbReference>
<evidence type="ECO:0000313" key="7">
    <source>
        <dbReference type="Proteomes" id="UP001558713"/>
    </source>
</evidence>
<evidence type="ECO:0000256" key="3">
    <source>
        <dbReference type="PROSITE-ProRule" id="PRU00176"/>
    </source>
</evidence>
<evidence type="ECO:0000259" key="5">
    <source>
        <dbReference type="PROSITE" id="PS50102"/>
    </source>
</evidence>
<dbReference type="PROSITE" id="PS50102">
    <property type="entry name" value="RRM"/>
    <property type="match status" value="1"/>
</dbReference>
<dbReference type="CDD" id="cd00590">
    <property type="entry name" value="RRM_SF"/>
    <property type="match status" value="1"/>
</dbReference>
<dbReference type="SUPFAM" id="SSF54928">
    <property type="entry name" value="RNA-binding domain, RBD"/>
    <property type="match status" value="1"/>
</dbReference>
<dbReference type="SMART" id="SM00360">
    <property type="entry name" value="RRM"/>
    <property type="match status" value="1"/>
</dbReference>
<reference evidence="6 7" key="1">
    <citation type="submission" date="2024-04" db="EMBL/GenBank/DDBJ databases">
        <title>Genome assembly C_amara_ONT_v2.</title>
        <authorList>
            <person name="Yant L."/>
            <person name="Moore C."/>
            <person name="Slenker M."/>
        </authorList>
    </citation>
    <scope>NUCLEOTIDE SEQUENCE [LARGE SCALE GENOMIC DNA]</scope>
    <source>
        <tissue evidence="6">Leaf</tissue>
    </source>
</reference>
<evidence type="ECO:0000256" key="1">
    <source>
        <dbReference type="ARBA" id="ARBA00022737"/>
    </source>
</evidence>
<keyword evidence="1" id="KW-0677">Repeat</keyword>
<dbReference type="PANTHER" id="PTHR23236">
    <property type="entry name" value="EUKARYOTIC TRANSLATION INITIATION FACTOR 4B/4H"/>
    <property type="match status" value="1"/>
</dbReference>
<sequence length="240" mass="27650">MASSSEKSAAKVNLLGKRNLEDDLETKPILKKHKKNSEEKETTKEVADTLQQMELLKTKSDQDNLISVKGATKRKRTLYVGNISCDTEISDIIDFFKDVGEVVHVRIVVNHKGKHMGYRYVQFASSNQAKMALLNKNGEYLHDHKILLGVARKEEYISRPKYCINHKVWYKDDYLGPESLVVEEDDETVEGGLDEYPYFVEDAAIRKRRFLLPISLPKLKYQISSISSKMLEKLFVFNFL</sequence>
<feature type="domain" description="RRM" evidence="5">
    <location>
        <begin position="76"/>
        <end position="153"/>
    </location>
</feature>
<feature type="region of interest" description="Disordered" evidence="4">
    <location>
        <begin position="25"/>
        <end position="44"/>
    </location>
</feature>
<dbReference type="AlphaFoldDB" id="A0ABD1A9L3"/>
<dbReference type="Proteomes" id="UP001558713">
    <property type="component" value="Unassembled WGS sequence"/>
</dbReference>
<dbReference type="Pfam" id="PF00076">
    <property type="entry name" value="RRM_1"/>
    <property type="match status" value="1"/>
</dbReference>
<evidence type="ECO:0000313" key="6">
    <source>
        <dbReference type="EMBL" id="KAL1203512.1"/>
    </source>
</evidence>
<proteinExistence type="predicted"/>